<keyword evidence="2" id="KW-1185">Reference proteome</keyword>
<reference evidence="2" key="1">
    <citation type="submission" date="2015-03" db="EMBL/GenBank/DDBJ databases">
        <authorList>
            <person name="Urmite Genomes"/>
        </authorList>
    </citation>
    <scope>NUCLEOTIDE SEQUENCE [LARGE SCALE GENOMIC DNA]</scope>
    <source>
        <strain evidence="2">FF10</strain>
    </source>
</reference>
<evidence type="ECO:0000313" key="1">
    <source>
        <dbReference type="EMBL" id="CQR23819.1"/>
    </source>
</evidence>
<proteinExistence type="predicted"/>
<dbReference type="OrthoDB" id="2236472at2"/>
<dbReference type="EMBL" id="CTEN01000001">
    <property type="protein sequence ID" value="CQR23819.1"/>
    <property type="molecule type" value="Genomic_DNA"/>
</dbReference>
<organism evidence="1 2">
    <name type="scientific">Streptococcus varani</name>
    <dbReference type="NCBI Taxonomy" id="1608583"/>
    <lineage>
        <taxon>Bacteria</taxon>
        <taxon>Bacillati</taxon>
        <taxon>Bacillota</taxon>
        <taxon>Bacilli</taxon>
        <taxon>Lactobacillales</taxon>
        <taxon>Streptococcaceae</taxon>
        <taxon>Streptococcus</taxon>
    </lineage>
</organism>
<gene>
    <name evidence="1" type="ORF">BN1356_00188</name>
</gene>
<evidence type="ECO:0000313" key="2">
    <source>
        <dbReference type="Proteomes" id="UP000198604"/>
    </source>
</evidence>
<dbReference type="RefSeq" id="WP_093649566.1">
    <property type="nucleotide sequence ID" value="NZ_CTEN01000001.1"/>
</dbReference>
<accession>A0A0E3WEK1</accession>
<name>A0A0E3WEK1_9STRE</name>
<dbReference type="STRING" id="1608583.BN1356_00188"/>
<sequence length="77" mass="9025">MTSYVIQFQNGMEIPDLSKNQRLLEVARIQSKHDTGYLVSSKINDTNLRQLIMDEYDLTKKDVLIGNMHFQPFSSRY</sequence>
<dbReference type="AlphaFoldDB" id="A0A0E3WEK1"/>
<dbReference type="Proteomes" id="UP000198604">
    <property type="component" value="Unassembled WGS sequence"/>
</dbReference>
<protein>
    <submittedName>
        <fullName evidence="1">Uncharacterized protein</fullName>
    </submittedName>
</protein>